<dbReference type="EMBL" id="MZ234028">
    <property type="protein sequence ID" value="QZI80643.1"/>
    <property type="molecule type" value="Genomic_DNA"/>
</dbReference>
<evidence type="ECO:0000313" key="1">
    <source>
        <dbReference type="EMBL" id="QZI80643.1"/>
    </source>
</evidence>
<keyword evidence="2" id="KW-1185">Reference proteome</keyword>
<accession>A0ABX9AFN9</accession>
<sequence length="92" mass="10124">MRIGNVMGNETIALIATHNYGGVTLSFDESTDVGYLSFLSKGEIQTIRFPIVCLVQDYLTVGKYLAQRGILLSLEEVEQISVAFFGESSNDE</sequence>
<gene>
    <name evidence="1" type="ORF">CHD5UKE1_147</name>
</gene>
<proteinExistence type="predicted"/>
<organism evidence="1 2">
    <name type="scientific">Escherichia phage vB_EcoP-CHD5UKE1</name>
    <dbReference type="NCBI Taxonomy" id="2865805"/>
    <lineage>
        <taxon>Viruses</taxon>
        <taxon>Duplodnaviria</taxon>
        <taxon>Heunggongvirae</taxon>
        <taxon>Uroviricota</taxon>
        <taxon>Caudoviricetes</taxon>
        <taxon>Mktvariviridae</taxon>
        <taxon>Gordonclarkvirinae</taxon>
        <taxon>Kuravirus</taxon>
        <taxon>Kuravirus CHD5UKE1</taxon>
        <taxon>Kuravirus SU10</taxon>
    </lineage>
</organism>
<protein>
    <submittedName>
        <fullName evidence="1">Uncharacterized protein</fullName>
    </submittedName>
</protein>
<reference evidence="1 2" key="1">
    <citation type="submission" date="2021-05" db="EMBL/GenBank/DDBJ databases">
        <title>Naturally bred epsilon2 phages have an improved host range and effectivity in uropathogenic E. coli over their ancestor phages.</title>
        <authorList>
            <person name="Saez D."/>
            <person name="Loose M."/>
            <person name="Mutti M."/>
            <person name="Visram Z."/>
            <person name="Hitzenhammer E."/>
            <person name="Dippel D."/>
            <person name="Tisakova L."/>
            <person name="Schertler S."/>
            <person name="Wittmann J."/>
            <person name="Corsini L."/>
            <person name="Wagenlehner F."/>
        </authorList>
    </citation>
    <scope>NUCLEOTIDE SEQUENCE [LARGE SCALE GENOMIC DNA]</scope>
</reference>
<dbReference type="Proteomes" id="UP000828739">
    <property type="component" value="Segment"/>
</dbReference>
<name>A0ABX9AFN9_9CAUD</name>
<evidence type="ECO:0000313" key="2">
    <source>
        <dbReference type="Proteomes" id="UP000828739"/>
    </source>
</evidence>